<dbReference type="GO" id="GO:0016787">
    <property type="term" value="F:hydrolase activity"/>
    <property type="evidence" value="ECO:0007669"/>
    <property type="project" value="UniProtKB-KW"/>
</dbReference>
<dbReference type="Proteomes" id="UP000613177">
    <property type="component" value="Unassembled WGS sequence"/>
</dbReference>
<dbReference type="GO" id="GO:0006260">
    <property type="term" value="P:DNA replication"/>
    <property type="evidence" value="ECO:0007669"/>
    <property type="project" value="TreeGrafter"/>
</dbReference>
<dbReference type="GO" id="GO:0004386">
    <property type="term" value="F:helicase activity"/>
    <property type="evidence" value="ECO:0007669"/>
    <property type="project" value="UniProtKB-KW"/>
</dbReference>
<keyword evidence="1" id="KW-0547">Nucleotide-binding</keyword>
<organism evidence="7 8">
    <name type="scientific">Thamnidium elegans</name>
    <dbReference type="NCBI Taxonomy" id="101142"/>
    <lineage>
        <taxon>Eukaryota</taxon>
        <taxon>Fungi</taxon>
        <taxon>Fungi incertae sedis</taxon>
        <taxon>Mucoromycota</taxon>
        <taxon>Mucoromycotina</taxon>
        <taxon>Mucoromycetes</taxon>
        <taxon>Mucorales</taxon>
        <taxon>Mucorineae</taxon>
        <taxon>Mucoraceae</taxon>
        <taxon>Thamnidium</taxon>
    </lineage>
</organism>
<evidence type="ECO:0000256" key="4">
    <source>
        <dbReference type="ARBA" id="ARBA00022840"/>
    </source>
</evidence>
<dbReference type="Pfam" id="PF02689">
    <property type="entry name" value="Herpes_Helicase"/>
    <property type="match status" value="1"/>
</dbReference>
<dbReference type="CDD" id="cd18809">
    <property type="entry name" value="SF1_C_RecD"/>
    <property type="match status" value="1"/>
</dbReference>
<dbReference type="SUPFAM" id="SSF52540">
    <property type="entry name" value="P-loop containing nucleoside triphosphate hydrolases"/>
    <property type="match status" value="1"/>
</dbReference>
<evidence type="ECO:0000313" key="7">
    <source>
        <dbReference type="EMBL" id="KAG2233533.1"/>
    </source>
</evidence>
<accession>A0A8H7SSW9</accession>
<dbReference type="InterPro" id="IPR049163">
    <property type="entry name" value="Pif1-like_2B_dom"/>
</dbReference>
<evidence type="ECO:0000259" key="6">
    <source>
        <dbReference type="Pfam" id="PF21530"/>
    </source>
</evidence>
<sequence length="172" mass="19184">MNENILNLVPGDTTTLLSADSVETSEKESNEVHQISTEHLQTLNPANFPPAKLILKKGCIIMLLRNINPEKGLCNGTRLILSTLEYEYTFIITRKHFPVKLSFAMTINKSQGQSLANVGIDLRNPAFTLGQIYVALSRPTNPKGVHILHQSKSDSNPEDKFENVIYPKLLLT</sequence>
<dbReference type="InterPro" id="IPR027417">
    <property type="entry name" value="P-loop_NTPase"/>
</dbReference>
<evidence type="ECO:0000313" key="8">
    <source>
        <dbReference type="Proteomes" id="UP000613177"/>
    </source>
</evidence>
<keyword evidence="4" id="KW-0067">ATP-binding</keyword>
<dbReference type="InterPro" id="IPR003840">
    <property type="entry name" value="DNA_helicase_dom"/>
</dbReference>
<reference evidence="7" key="1">
    <citation type="submission" date="2021-01" db="EMBL/GenBank/DDBJ databases">
        <title>Metabolic potential, ecology and presence of endohyphal bacteria is reflected in genomic diversity of Mucoromycotina.</title>
        <authorList>
            <person name="Muszewska A."/>
            <person name="Okrasinska A."/>
            <person name="Steczkiewicz K."/>
            <person name="Drgas O."/>
            <person name="Orlowska M."/>
            <person name="Perlinska-Lenart U."/>
            <person name="Aleksandrzak-Piekarczyk T."/>
            <person name="Szatraj K."/>
            <person name="Zielenkiewicz U."/>
            <person name="Pilsyk S."/>
            <person name="Malc E."/>
            <person name="Mieczkowski P."/>
            <person name="Kruszewska J.S."/>
            <person name="Biernat P."/>
            <person name="Pawlowska J."/>
        </authorList>
    </citation>
    <scope>NUCLEOTIDE SEQUENCE</scope>
    <source>
        <strain evidence="7">WA0000018081</strain>
    </source>
</reference>
<gene>
    <name evidence="7" type="ORF">INT48_007135</name>
</gene>
<evidence type="ECO:0008006" key="9">
    <source>
        <dbReference type="Google" id="ProtNLM"/>
    </source>
</evidence>
<dbReference type="GO" id="GO:0005524">
    <property type="term" value="F:ATP binding"/>
    <property type="evidence" value="ECO:0007669"/>
    <property type="project" value="UniProtKB-KW"/>
</dbReference>
<keyword evidence="3" id="KW-0347">Helicase</keyword>
<dbReference type="GO" id="GO:0005657">
    <property type="term" value="C:replication fork"/>
    <property type="evidence" value="ECO:0007669"/>
    <property type="project" value="TreeGrafter"/>
</dbReference>
<dbReference type="PANTHER" id="PTHR23274">
    <property type="entry name" value="DNA HELICASE-RELATED"/>
    <property type="match status" value="1"/>
</dbReference>
<dbReference type="Pfam" id="PF21530">
    <property type="entry name" value="Pif1_2B_dom"/>
    <property type="match status" value="1"/>
</dbReference>
<feature type="domain" description="DNA replication helicase" evidence="5">
    <location>
        <begin position="83"/>
        <end position="147"/>
    </location>
</feature>
<evidence type="ECO:0000256" key="2">
    <source>
        <dbReference type="ARBA" id="ARBA00022801"/>
    </source>
</evidence>
<protein>
    <recommendedName>
        <fullName evidence="9">DNA helicase</fullName>
    </recommendedName>
</protein>
<keyword evidence="8" id="KW-1185">Reference proteome</keyword>
<evidence type="ECO:0000256" key="3">
    <source>
        <dbReference type="ARBA" id="ARBA00022806"/>
    </source>
</evidence>
<feature type="domain" description="DNA helicase Pif1-like 2B" evidence="6">
    <location>
        <begin position="38"/>
        <end position="82"/>
    </location>
</feature>
<keyword evidence="2" id="KW-0378">Hydrolase</keyword>
<name>A0A8H7SSW9_9FUNG</name>
<comment type="caution">
    <text evidence="7">The sequence shown here is derived from an EMBL/GenBank/DDBJ whole genome shotgun (WGS) entry which is preliminary data.</text>
</comment>
<evidence type="ECO:0000259" key="5">
    <source>
        <dbReference type="Pfam" id="PF02689"/>
    </source>
</evidence>
<evidence type="ECO:0000256" key="1">
    <source>
        <dbReference type="ARBA" id="ARBA00022741"/>
    </source>
</evidence>
<dbReference type="Gene3D" id="3.40.50.300">
    <property type="entry name" value="P-loop containing nucleotide triphosphate hydrolases"/>
    <property type="match status" value="1"/>
</dbReference>
<dbReference type="EMBL" id="JAEPRE010000076">
    <property type="protein sequence ID" value="KAG2233533.1"/>
    <property type="molecule type" value="Genomic_DNA"/>
</dbReference>
<dbReference type="AlphaFoldDB" id="A0A8H7SSW9"/>
<dbReference type="PANTHER" id="PTHR23274:SF48">
    <property type="entry name" value="ATP-DEPENDENT DNA HELICASE"/>
    <property type="match status" value="1"/>
</dbReference>
<proteinExistence type="predicted"/>